<name>A0A7S4UAR1_GUITH</name>
<dbReference type="AlphaFoldDB" id="A0A7S4UAR1"/>
<dbReference type="EMBL" id="HBKN01041522">
    <property type="protein sequence ID" value="CAE2329752.1"/>
    <property type="molecule type" value="Transcribed_RNA"/>
</dbReference>
<gene>
    <name evidence="2" type="ORF">GTHE00462_LOCUS32449</name>
</gene>
<sequence>MDEKDKPVVNFANRGKYGGNWDGTKKSDPEGLIQSYVLRVEEKNRLAESEWKKIEEAKKAKALADEKAAKRKEEWDRTGFYRYQNAASKRIAQQRMDWFSQQQKENEKRLSLQHAQSAAPTRSSTGGMPRDAEAAGRCADWVQQLDEQPFVPARRRRYLKLEHTPKAPKPVPVMRKVWPSNVFRREEEQGAAEKPRSASAASLQAASGGRGEERASRTGGSTRSLRSEGSRGRIISAGLSRPLIY</sequence>
<evidence type="ECO:0000313" key="2">
    <source>
        <dbReference type="EMBL" id="CAE2329752.1"/>
    </source>
</evidence>
<feature type="region of interest" description="Disordered" evidence="1">
    <location>
        <begin position="1"/>
        <end position="25"/>
    </location>
</feature>
<proteinExistence type="predicted"/>
<protein>
    <submittedName>
        <fullName evidence="2">Uncharacterized protein</fullName>
    </submittedName>
</protein>
<organism evidence="2">
    <name type="scientific">Guillardia theta</name>
    <name type="common">Cryptophyte</name>
    <name type="synonym">Cryptomonas phi</name>
    <dbReference type="NCBI Taxonomy" id="55529"/>
    <lineage>
        <taxon>Eukaryota</taxon>
        <taxon>Cryptophyceae</taxon>
        <taxon>Pyrenomonadales</taxon>
        <taxon>Geminigeraceae</taxon>
        <taxon>Guillardia</taxon>
    </lineage>
</organism>
<feature type="compositionally biased region" description="Low complexity" evidence="1">
    <location>
        <begin position="197"/>
        <end position="207"/>
    </location>
</feature>
<accession>A0A7S4UAR1</accession>
<evidence type="ECO:0000256" key="1">
    <source>
        <dbReference type="SAM" id="MobiDB-lite"/>
    </source>
</evidence>
<feature type="region of interest" description="Disordered" evidence="1">
    <location>
        <begin position="185"/>
        <end position="245"/>
    </location>
</feature>
<reference evidence="2" key="1">
    <citation type="submission" date="2021-01" db="EMBL/GenBank/DDBJ databases">
        <authorList>
            <person name="Corre E."/>
            <person name="Pelletier E."/>
            <person name="Niang G."/>
            <person name="Scheremetjew M."/>
            <person name="Finn R."/>
            <person name="Kale V."/>
            <person name="Holt S."/>
            <person name="Cochrane G."/>
            <person name="Meng A."/>
            <person name="Brown T."/>
            <person name="Cohen L."/>
        </authorList>
    </citation>
    <scope>NUCLEOTIDE SEQUENCE</scope>
    <source>
        <strain evidence="2">CCMP 2712</strain>
    </source>
</reference>
<feature type="region of interest" description="Disordered" evidence="1">
    <location>
        <begin position="94"/>
        <end position="135"/>
    </location>
</feature>
<feature type="compositionally biased region" description="Basic and acidic residues" evidence="1">
    <location>
        <begin position="185"/>
        <end position="196"/>
    </location>
</feature>
<feature type="compositionally biased region" description="Polar residues" evidence="1">
    <location>
        <begin position="113"/>
        <end position="126"/>
    </location>
</feature>